<comment type="caution">
    <text evidence="1">The sequence shown here is derived from an EMBL/GenBank/DDBJ whole genome shotgun (WGS) entry which is preliminary data.</text>
</comment>
<proteinExistence type="predicted"/>
<dbReference type="Proteomes" id="UP000612899">
    <property type="component" value="Unassembled WGS sequence"/>
</dbReference>
<evidence type="ECO:0000313" key="1">
    <source>
        <dbReference type="EMBL" id="GIH07487.1"/>
    </source>
</evidence>
<dbReference type="AlphaFoldDB" id="A0A8J3QCH1"/>
<reference evidence="1" key="1">
    <citation type="submission" date="2021-01" db="EMBL/GenBank/DDBJ databases">
        <title>Whole genome shotgun sequence of Rhizocola hellebori NBRC 109834.</title>
        <authorList>
            <person name="Komaki H."/>
            <person name="Tamura T."/>
        </authorList>
    </citation>
    <scope>NUCLEOTIDE SEQUENCE</scope>
    <source>
        <strain evidence="1">NBRC 109834</strain>
    </source>
</reference>
<accession>A0A8J3QCH1</accession>
<evidence type="ECO:0000313" key="2">
    <source>
        <dbReference type="Proteomes" id="UP000612899"/>
    </source>
</evidence>
<dbReference type="EMBL" id="BONY01000037">
    <property type="protein sequence ID" value="GIH07487.1"/>
    <property type="molecule type" value="Genomic_DNA"/>
</dbReference>
<keyword evidence="2" id="KW-1185">Reference proteome</keyword>
<protein>
    <submittedName>
        <fullName evidence="1">Uncharacterized protein</fullName>
    </submittedName>
</protein>
<sequence length="78" mass="8655">MSSVKFAQVQEALRAMGIEKHEEVMSVVWEPHTITVTRKALRDGKTYLDESGDFATTTDVFKVDYTNGNQTASGRMAA</sequence>
<gene>
    <name evidence="1" type="ORF">Rhe02_55540</name>
</gene>
<dbReference type="RefSeq" id="WP_203911277.1">
    <property type="nucleotide sequence ID" value="NZ_BONY01000037.1"/>
</dbReference>
<name>A0A8J3QCH1_9ACTN</name>
<organism evidence="1 2">
    <name type="scientific">Rhizocola hellebori</name>
    <dbReference type="NCBI Taxonomy" id="1392758"/>
    <lineage>
        <taxon>Bacteria</taxon>
        <taxon>Bacillati</taxon>
        <taxon>Actinomycetota</taxon>
        <taxon>Actinomycetes</taxon>
        <taxon>Micromonosporales</taxon>
        <taxon>Micromonosporaceae</taxon>
        <taxon>Rhizocola</taxon>
    </lineage>
</organism>